<dbReference type="AlphaFoldDB" id="A0A3B0WIY3"/>
<feature type="non-terminal residue" evidence="3">
    <location>
        <position position="442"/>
    </location>
</feature>
<evidence type="ECO:0000259" key="2">
    <source>
        <dbReference type="Pfam" id="PF14252"/>
    </source>
</evidence>
<feature type="domain" description="DUF4347" evidence="2">
    <location>
        <begin position="78"/>
        <end position="247"/>
    </location>
</feature>
<evidence type="ECO:0000313" key="3">
    <source>
        <dbReference type="EMBL" id="VAW55815.1"/>
    </source>
</evidence>
<dbReference type="NCBIfam" id="NF012209">
    <property type="entry name" value="LEPR-8K"/>
    <property type="match status" value="1"/>
</dbReference>
<proteinExistence type="predicted"/>
<organism evidence="3">
    <name type="scientific">hydrothermal vent metagenome</name>
    <dbReference type="NCBI Taxonomy" id="652676"/>
    <lineage>
        <taxon>unclassified sequences</taxon>
        <taxon>metagenomes</taxon>
        <taxon>ecological metagenomes</taxon>
    </lineage>
</organism>
<accession>A0A3B0WIY3</accession>
<name>A0A3B0WIY3_9ZZZZ</name>
<reference evidence="3" key="1">
    <citation type="submission" date="2018-06" db="EMBL/GenBank/DDBJ databases">
        <authorList>
            <person name="Zhirakovskaya E."/>
        </authorList>
    </citation>
    <scope>NUCLEOTIDE SEQUENCE</scope>
</reference>
<feature type="domain" description="DUF4347" evidence="2">
    <location>
        <begin position="323"/>
        <end position="441"/>
    </location>
</feature>
<dbReference type="EMBL" id="UOFF01000120">
    <property type="protein sequence ID" value="VAW55815.1"/>
    <property type="molecule type" value="Genomic_DNA"/>
</dbReference>
<dbReference type="InterPro" id="IPR025592">
    <property type="entry name" value="DUF4347"/>
</dbReference>
<gene>
    <name evidence="3" type="ORF">MNBD_GAMMA07-810</name>
</gene>
<keyword evidence="1" id="KW-0175">Coiled coil</keyword>
<protein>
    <recommendedName>
        <fullName evidence="2">DUF4347 domain-containing protein</fullName>
    </recommendedName>
</protein>
<dbReference type="Pfam" id="PF14252">
    <property type="entry name" value="DUF4347"/>
    <property type="match status" value="2"/>
</dbReference>
<feature type="coiled-coil region" evidence="1">
    <location>
        <begin position="263"/>
        <end position="290"/>
    </location>
</feature>
<evidence type="ECO:0000256" key="1">
    <source>
        <dbReference type="SAM" id="Coils"/>
    </source>
</evidence>
<sequence>MKKNRKFNKLHLVSEELENRLLLSADAFAVIAESSITAADTFSFSENDINLSLFESTNQQVIDSTSVVIETKHNGNELVIIDSRAPNFQQLYNDIINAQQHGRNIQVVILDAHRDGIEQISEALQRYHNLDSVHVVSHGNSGKLQLGATELDKQSLDLRVKEIQQWSDSFTEKGDLLLYGCNLASTSTGQELVDALSEHTGSDVAASDDLTGNQILGGDWDLEYQTGDIESDLAFTSDTQNNWQGVLASDEQAAQEIQLSEEVQAEEQVIAQEQQVQEEAEAEIVEQNQNEVFLSLDESNTSNVSISSVDLEAQTQAERRQEIVFIDQTVADYQSFLDDIQQSGDATDFVVVILDSSSNGVDQISQVLAEYQDIDAVHIISHGTDGQIFLGNSPLFSSNLDEYSDQISGWGNSFTEEADILIYGCDLAASENGQSLINSISE</sequence>
<dbReference type="InterPro" id="IPR053786">
    <property type="entry name" value="LEPRxLL_CS"/>
</dbReference>